<dbReference type="AlphaFoldDB" id="A0A8J7LGR0"/>
<reference evidence="2 3" key="1">
    <citation type="journal article" date="2021" name="Int. J. Syst. Evol. Microbiol.">
        <title>Amazonocrinis nigriterrae gen. nov., sp. nov., Atlanticothrix silvestris gen. nov., sp. nov. and Dendronalium phyllosphericum gen. nov., sp. nov., nostocacean cyanobacteria from Brazilian environments.</title>
        <authorList>
            <person name="Alvarenga D.O."/>
            <person name="Andreote A.P.D."/>
            <person name="Branco L.H.Z."/>
            <person name="Delbaje E."/>
            <person name="Cruz R.B."/>
            <person name="Varani A.M."/>
            <person name="Fiore M.F."/>
        </authorList>
    </citation>
    <scope>NUCLEOTIDE SEQUENCE [LARGE SCALE GENOMIC DNA]</scope>
    <source>
        <strain evidence="2 3">CENA369</strain>
    </source>
</reference>
<dbReference type="CDD" id="cd00093">
    <property type="entry name" value="HTH_XRE"/>
    <property type="match status" value="1"/>
</dbReference>
<protein>
    <submittedName>
        <fullName evidence="2">Helix-turn-helix domain-containing protein</fullName>
    </submittedName>
</protein>
<organism evidence="2 3">
    <name type="scientific">Dendronalium phyllosphericum CENA369</name>
    <dbReference type="NCBI Taxonomy" id="1725256"/>
    <lineage>
        <taxon>Bacteria</taxon>
        <taxon>Bacillati</taxon>
        <taxon>Cyanobacteriota</taxon>
        <taxon>Cyanophyceae</taxon>
        <taxon>Nostocales</taxon>
        <taxon>Nostocaceae</taxon>
        <taxon>Dendronalium</taxon>
        <taxon>Dendronalium phyllosphericum</taxon>
    </lineage>
</organism>
<keyword evidence="3" id="KW-1185">Reference proteome</keyword>
<accession>A0A8J7LGR0</accession>
<dbReference type="Pfam" id="PF12727">
    <property type="entry name" value="PBP_like"/>
    <property type="match status" value="1"/>
</dbReference>
<dbReference type="Gene3D" id="1.10.260.40">
    <property type="entry name" value="lambda repressor-like DNA-binding domains"/>
    <property type="match status" value="1"/>
</dbReference>
<gene>
    <name evidence="2" type="ORF">I8752_26960</name>
</gene>
<sequence>MKQDTSICNNLKAIRNRLGMSQQELANIVGVTRQSIAAVETGQCAPSVAICLRLAKALGCQVEDLFWLEEEDLPKIEAILVGSIPNVQRSQVSLARIGDRWIAYPLLGRDAFRIEMIPSDGEVVAASYPVVGSDTGTSDSNVGASPVRVDGLSSKSKLPLASTKVRNERHPEGEVESQIGTNKVLVRLLDDIDKLHNTVAIAGCTPVLSLLARATERWHPQLRVHYRFAHSMAALHSLCRGEVHIAGMHLYDPHTGEHNIPFVRKVLTGKDAVLITLGVWEEGLLVQPGNPMKVKTVSDLVEFGATVVTHEVGSGNRMLLERKFQEEQVPLEAVKRLARIVHNHQEVALSIVSGVADAGISTASIAATFGLGFIPLHSARYDLVILKEYLEEAPVQQFLNILGNRLVRSQLQILGGYDISKTGEVVANIS</sequence>
<dbReference type="PROSITE" id="PS50943">
    <property type="entry name" value="HTH_CROC1"/>
    <property type="match status" value="1"/>
</dbReference>
<dbReference type="Pfam" id="PF01381">
    <property type="entry name" value="HTH_3"/>
    <property type="match status" value="1"/>
</dbReference>
<dbReference type="PANTHER" id="PTHR38431:SF1">
    <property type="entry name" value="BLL2305 PROTEIN"/>
    <property type="match status" value="1"/>
</dbReference>
<evidence type="ECO:0000313" key="2">
    <source>
        <dbReference type="EMBL" id="MBH8576566.1"/>
    </source>
</evidence>
<name>A0A8J7LGR0_9NOST</name>
<dbReference type="GO" id="GO:0003677">
    <property type="term" value="F:DNA binding"/>
    <property type="evidence" value="ECO:0007669"/>
    <property type="project" value="InterPro"/>
</dbReference>
<dbReference type="InterPro" id="IPR010982">
    <property type="entry name" value="Lambda_DNA-bd_dom_sf"/>
</dbReference>
<comment type="caution">
    <text evidence="2">The sequence shown here is derived from an EMBL/GenBank/DDBJ whole genome shotgun (WGS) entry which is preliminary data.</text>
</comment>
<dbReference type="InterPro" id="IPR024370">
    <property type="entry name" value="PBP_domain"/>
</dbReference>
<dbReference type="Proteomes" id="UP000662314">
    <property type="component" value="Unassembled WGS sequence"/>
</dbReference>
<proteinExistence type="predicted"/>
<dbReference type="EMBL" id="JAECZA010000233">
    <property type="protein sequence ID" value="MBH8576566.1"/>
    <property type="molecule type" value="Genomic_DNA"/>
</dbReference>
<feature type="domain" description="HTH cro/C1-type" evidence="1">
    <location>
        <begin position="11"/>
        <end position="65"/>
    </location>
</feature>
<dbReference type="InterPro" id="IPR001387">
    <property type="entry name" value="Cro/C1-type_HTH"/>
</dbReference>
<dbReference type="PANTHER" id="PTHR38431">
    <property type="entry name" value="BLL2305 PROTEIN"/>
    <property type="match status" value="1"/>
</dbReference>
<dbReference type="SUPFAM" id="SSF47413">
    <property type="entry name" value="lambda repressor-like DNA-binding domains"/>
    <property type="match status" value="1"/>
</dbReference>
<evidence type="ECO:0000313" key="3">
    <source>
        <dbReference type="Proteomes" id="UP000662314"/>
    </source>
</evidence>
<dbReference type="SUPFAM" id="SSF53850">
    <property type="entry name" value="Periplasmic binding protein-like II"/>
    <property type="match status" value="1"/>
</dbReference>
<dbReference type="SMART" id="SM00530">
    <property type="entry name" value="HTH_XRE"/>
    <property type="match status" value="1"/>
</dbReference>
<evidence type="ECO:0000259" key="1">
    <source>
        <dbReference type="PROSITE" id="PS50943"/>
    </source>
</evidence>
<dbReference type="RefSeq" id="WP_214435293.1">
    <property type="nucleotide sequence ID" value="NZ_CAWPUQ010000161.1"/>
</dbReference>